<dbReference type="SUPFAM" id="SSF55785">
    <property type="entry name" value="PYP-like sensor domain (PAS domain)"/>
    <property type="match status" value="1"/>
</dbReference>
<dbReference type="InterPro" id="IPR036097">
    <property type="entry name" value="HisK_dim/P_sf"/>
</dbReference>
<dbReference type="RefSeq" id="WP_310918585.1">
    <property type="nucleotide sequence ID" value="NZ_JAMQON010000001.1"/>
</dbReference>
<evidence type="ECO:0000313" key="11">
    <source>
        <dbReference type="Proteomes" id="UP001259659"/>
    </source>
</evidence>
<feature type="transmembrane region" description="Helical" evidence="8">
    <location>
        <begin position="72"/>
        <end position="89"/>
    </location>
</feature>
<dbReference type="PANTHER" id="PTHR43711">
    <property type="entry name" value="TWO-COMPONENT HISTIDINE KINASE"/>
    <property type="match status" value="1"/>
</dbReference>
<feature type="transmembrane region" description="Helical" evidence="8">
    <location>
        <begin position="34"/>
        <end position="52"/>
    </location>
</feature>
<feature type="transmembrane region" description="Helical" evidence="8">
    <location>
        <begin position="6"/>
        <end position="27"/>
    </location>
</feature>
<gene>
    <name evidence="10" type="ORF">NDI56_06265</name>
</gene>
<keyword evidence="5" id="KW-0418">Kinase</keyword>
<keyword evidence="11" id="KW-1185">Reference proteome</keyword>
<dbReference type="PROSITE" id="PS50109">
    <property type="entry name" value="HIS_KIN"/>
    <property type="match status" value="1"/>
</dbReference>
<dbReference type="InterPro" id="IPR031621">
    <property type="entry name" value="HisKA_7TM"/>
</dbReference>
<keyword evidence="10" id="KW-0547">Nucleotide-binding</keyword>
<keyword evidence="8" id="KW-0812">Transmembrane</keyword>
<reference evidence="10 11" key="1">
    <citation type="submission" date="2022-06" db="EMBL/GenBank/DDBJ databases">
        <title>Haloarcula sp. a new haloarchaeum isolate from saline soil.</title>
        <authorList>
            <person name="Strakova D."/>
            <person name="Galisteo C."/>
            <person name="Sanchez-Porro C."/>
            <person name="Ventosa A."/>
        </authorList>
    </citation>
    <scope>NUCLEOTIDE SEQUENCE [LARGE SCALE GENOMIC DNA]</scope>
    <source>
        <strain evidence="10 11">S1CR25-12</strain>
    </source>
</reference>
<dbReference type="PANTHER" id="PTHR43711:SF1">
    <property type="entry name" value="HISTIDINE KINASE 1"/>
    <property type="match status" value="1"/>
</dbReference>
<sequence length="571" mass="61335">MAYQLPLVSVVMFAATVPMVASAAVAWRHRAVPGATAFVAFVCCGALWAGSYGGQLLFTSLEAQLLWTYPQYPGGLFTSLAFGVFALHYTGRDHYLTRSRLVALLIIPVLTSVLVWIPSLRWLVRQDATMVTVSSYVVADIERGPLFHVSVAYCYLVVLGGLGLLGLTAVRTRRLYQKQTVLITAAAVVPLVGGAVAYLFDFTVIDYTPVGLSVFGVGVAVALTRYRLLDVSPVPRNRVIDRVDTGIVVTDDRDRVVDINPAATRVVGSTDVIGQRLGRIGDVAAEMASMADGTTAELRLEDDDDATYFECTRSTLAAEGGFGDTHLYILTEVTARRRREQALEAKNDRLDSFAEVLSHDLRNPLSVAAGSTELAREEPAPEHFDRVEQAHERMDEIIGNMLTLARSGQTVADPDTVDLATVARESWSHVSTEDAVLTVEGTADITADPKRLGQLFENLFRNCVEHGSTSSRTASDDAVEHGSAGSRPESDHTEPGVSVRVGTTESGFFVADDGPGIPEDEREEIFTPGVSSAADGTGVGLAIVRTVADGHEWSVTVTESAAGGARFDIDV</sequence>
<dbReference type="Proteomes" id="UP001259659">
    <property type="component" value="Unassembled WGS sequence"/>
</dbReference>
<dbReference type="PRINTS" id="PR00344">
    <property type="entry name" value="BCTRLSENSOR"/>
</dbReference>
<evidence type="ECO:0000256" key="1">
    <source>
        <dbReference type="ARBA" id="ARBA00000085"/>
    </source>
</evidence>
<dbReference type="CDD" id="cd00082">
    <property type="entry name" value="HisKA"/>
    <property type="match status" value="1"/>
</dbReference>
<dbReference type="InterPro" id="IPR004358">
    <property type="entry name" value="Sig_transdc_His_kin-like_C"/>
</dbReference>
<evidence type="ECO:0000256" key="7">
    <source>
        <dbReference type="SAM" id="MobiDB-lite"/>
    </source>
</evidence>
<dbReference type="InterPro" id="IPR036890">
    <property type="entry name" value="HATPase_C_sf"/>
</dbReference>
<dbReference type="Pfam" id="PF02518">
    <property type="entry name" value="HATPase_c"/>
    <property type="match status" value="1"/>
</dbReference>
<dbReference type="Pfam" id="PF16927">
    <property type="entry name" value="HisKA_7TM"/>
    <property type="match status" value="1"/>
</dbReference>
<dbReference type="GO" id="GO:0005524">
    <property type="term" value="F:ATP binding"/>
    <property type="evidence" value="ECO:0007669"/>
    <property type="project" value="UniProtKB-KW"/>
</dbReference>
<dbReference type="Gene3D" id="3.30.450.20">
    <property type="entry name" value="PAS domain"/>
    <property type="match status" value="1"/>
</dbReference>
<evidence type="ECO:0000256" key="3">
    <source>
        <dbReference type="ARBA" id="ARBA00022553"/>
    </source>
</evidence>
<dbReference type="SUPFAM" id="SSF55874">
    <property type="entry name" value="ATPase domain of HSP90 chaperone/DNA topoisomerase II/histidine kinase"/>
    <property type="match status" value="1"/>
</dbReference>
<evidence type="ECO:0000256" key="5">
    <source>
        <dbReference type="ARBA" id="ARBA00022777"/>
    </source>
</evidence>
<dbReference type="Gene3D" id="1.10.287.130">
    <property type="match status" value="1"/>
</dbReference>
<dbReference type="CDD" id="cd00075">
    <property type="entry name" value="HATPase"/>
    <property type="match status" value="1"/>
</dbReference>
<keyword evidence="6" id="KW-0902">Two-component regulatory system</keyword>
<organism evidence="10 11">
    <name type="scientific">Haloarcula saliterrae</name>
    <dbReference type="NCBI Taxonomy" id="2950534"/>
    <lineage>
        <taxon>Archaea</taxon>
        <taxon>Methanobacteriati</taxon>
        <taxon>Methanobacteriota</taxon>
        <taxon>Stenosarchaea group</taxon>
        <taxon>Halobacteria</taxon>
        <taxon>Halobacteriales</taxon>
        <taxon>Haloarculaceae</taxon>
        <taxon>Haloarcula</taxon>
    </lineage>
</organism>
<feature type="domain" description="Histidine kinase" evidence="9">
    <location>
        <begin position="356"/>
        <end position="571"/>
    </location>
</feature>
<evidence type="ECO:0000313" key="10">
    <source>
        <dbReference type="EMBL" id="MDS0258995.1"/>
    </source>
</evidence>
<keyword evidence="8" id="KW-1133">Transmembrane helix</keyword>
<dbReference type="SMART" id="SM00387">
    <property type="entry name" value="HATPase_c"/>
    <property type="match status" value="1"/>
</dbReference>
<evidence type="ECO:0000256" key="2">
    <source>
        <dbReference type="ARBA" id="ARBA00012438"/>
    </source>
</evidence>
<evidence type="ECO:0000259" key="9">
    <source>
        <dbReference type="PROSITE" id="PS50109"/>
    </source>
</evidence>
<dbReference type="InterPro" id="IPR035965">
    <property type="entry name" value="PAS-like_dom_sf"/>
</dbReference>
<dbReference type="SMART" id="SM00388">
    <property type="entry name" value="HisKA"/>
    <property type="match status" value="1"/>
</dbReference>
<dbReference type="Pfam" id="PF13188">
    <property type="entry name" value="PAS_8"/>
    <property type="match status" value="1"/>
</dbReference>
<proteinExistence type="predicted"/>
<dbReference type="SUPFAM" id="SSF47384">
    <property type="entry name" value="Homodimeric domain of signal transducing histidine kinase"/>
    <property type="match status" value="1"/>
</dbReference>
<evidence type="ECO:0000256" key="4">
    <source>
        <dbReference type="ARBA" id="ARBA00022679"/>
    </source>
</evidence>
<feature type="region of interest" description="Disordered" evidence="7">
    <location>
        <begin position="467"/>
        <end position="502"/>
    </location>
</feature>
<keyword evidence="8" id="KW-0472">Membrane</keyword>
<dbReference type="InterPro" id="IPR050736">
    <property type="entry name" value="Sensor_HK_Regulatory"/>
</dbReference>
<keyword evidence="4" id="KW-0808">Transferase</keyword>
<keyword evidence="10" id="KW-0067">ATP-binding</keyword>
<feature type="transmembrane region" description="Helical" evidence="8">
    <location>
        <begin position="181"/>
        <end position="200"/>
    </location>
</feature>
<dbReference type="Gene3D" id="3.30.565.10">
    <property type="entry name" value="Histidine kinase-like ATPase, C-terminal domain"/>
    <property type="match status" value="1"/>
</dbReference>
<dbReference type="Pfam" id="PF00512">
    <property type="entry name" value="HisKA"/>
    <property type="match status" value="1"/>
</dbReference>
<dbReference type="InterPro" id="IPR005467">
    <property type="entry name" value="His_kinase_dom"/>
</dbReference>
<name>A0ABU2FBA7_9EURY</name>
<dbReference type="EMBL" id="JAMQON010000001">
    <property type="protein sequence ID" value="MDS0258995.1"/>
    <property type="molecule type" value="Genomic_DNA"/>
</dbReference>
<keyword evidence="3" id="KW-0597">Phosphoprotein</keyword>
<evidence type="ECO:0000256" key="6">
    <source>
        <dbReference type="ARBA" id="ARBA00023012"/>
    </source>
</evidence>
<feature type="transmembrane region" description="Helical" evidence="8">
    <location>
        <begin position="144"/>
        <end position="169"/>
    </location>
</feature>
<dbReference type="InterPro" id="IPR003661">
    <property type="entry name" value="HisK_dim/P_dom"/>
</dbReference>
<protein>
    <recommendedName>
        <fullName evidence="2">histidine kinase</fullName>
        <ecNumber evidence="2">2.7.13.3</ecNumber>
    </recommendedName>
</protein>
<evidence type="ECO:0000256" key="8">
    <source>
        <dbReference type="SAM" id="Phobius"/>
    </source>
</evidence>
<comment type="catalytic activity">
    <reaction evidence="1">
        <text>ATP + protein L-histidine = ADP + protein N-phospho-L-histidine.</text>
        <dbReference type="EC" id="2.7.13.3"/>
    </reaction>
</comment>
<dbReference type="InterPro" id="IPR000014">
    <property type="entry name" value="PAS"/>
</dbReference>
<dbReference type="EC" id="2.7.13.3" evidence="2"/>
<accession>A0ABU2FBA7</accession>
<feature type="transmembrane region" description="Helical" evidence="8">
    <location>
        <begin position="101"/>
        <end position="124"/>
    </location>
</feature>
<dbReference type="InterPro" id="IPR003594">
    <property type="entry name" value="HATPase_dom"/>
</dbReference>
<comment type="caution">
    <text evidence="10">The sequence shown here is derived from an EMBL/GenBank/DDBJ whole genome shotgun (WGS) entry which is preliminary data.</text>
</comment>
<feature type="transmembrane region" description="Helical" evidence="8">
    <location>
        <begin position="212"/>
        <end position="228"/>
    </location>
</feature>